<dbReference type="Gene3D" id="3.30.200.20">
    <property type="entry name" value="Phosphorylase Kinase, domain 1"/>
    <property type="match status" value="1"/>
</dbReference>
<organism evidence="6 7">
    <name type="scientific">Batillaria attramentaria</name>
    <dbReference type="NCBI Taxonomy" id="370345"/>
    <lineage>
        <taxon>Eukaryota</taxon>
        <taxon>Metazoa</taxon>
        <taxon>Spiralia</taxon>
        <taxon>Lophotrochozoa</taxon>
        <taxon>Mollusca</taxon>
        <taxon>Gastropoda</taxon>
        <taxon>Caenogastropoda</taxon>
        <taxon>Sorbeoconcha</taxon>
        <taxon>Cerithioidea</taxon>
        <taxon>Batillariidae</taxon>
        <taxon>Batillaria</taxon>
    </lineage>
</organism>
<comment type="similarity">
    <text evidence="1">Belongs to the methylthioribose kinase family.</text>
</comment>
<proteinExistence type="inferred from homology"/>
<keyword evidence="7" id="KW-1185">Reference proteome</keyword>
<sequence>MADPSPNDSDRVLTPAWVQTVLLECLREDGSVQELQFATEKTELRIENLSDGHLNFVVRVAPKSDLSKSLILKYAAPYIKILGPNFPLSPDRGRLEFRALVKYNAICPGCVPKPLAYNLAHSAFCMEDLRDYSVYRKWLLAGNVDEDVARKLARALGLIHHHTHVTTIGQAAIRQLDRDFQNPDIINVTDTYFFNNALTPNMPTNHWSPLLNDEVEAMQTDDELLRVTKHMQRLFHEKKEALIHGDMHTGSTMVKVDEYLKHMTASIGVREQYIERLMSETAGFAGCEMVRRLLGAGRVEDMDSLEIAQPDALSAGCRLLRAQHRVRDIQTMMSVVLSDS</sequence>
<gene>
    <name evidence="6" type="ORF">BaRGS_00017556</name>
</gene>
<dbReference type="AlphaFoldDB" id="A0ABD0KVT0"/>
<evidence type="ECO:0000256" key="1">
    <source>
        <dbReference type="ARBA" id="ARBA00010165"/>
    </source>
</evidence>
<dbReference type="Proteomes" id="UP001519460">
    <property type="component" value="Unassembled WGS sequence"/>
</dbReference>
<keyword evidence="5" id="KW-0067">ATP-binding</keyword>
<dbReference type="Gene3D" id="3.90.1200.10">
    <property type="match status" value="2"/>
</dbReference>
<name>A0ABD0KVT0_9CAEN</name>
<dbReference type="GO" id="GO:0005524">
    <property type="term" value="F:ATP binding"/>
    <property type="evidence" value="ECO:0007669"/>
    <property type="project" value="UniProtKB-KW"/>
</dbReference>
<dbReference type="GO" id="GO:0016301">
    <property type="term" value="F:kinase activity"/>
    <property type="evidence" value="ECO:0007669"/>
    <property type="project" value="UniProtKB-KW"/>
</dbReference>
<dbReference type="InterPro" id="IPR011009">
    <property type="entry name" value="Kinase-like_dom_sf"/>
</dbReference>
<dbReference type="SUPFAM" id="SSF56112">
    <property type="entry name" value="Protein kinase-like (PK-like)"/>
    <property type="match status" value="1"/>
</dbReference>
<reference evidence="6 7" key="1">
    <citation type="journal article" date="2023" name="Sci. Data">
        <title>Genome assembly of the Korean intertidal mud-creeper Batillaria attramentaria.</title>
        <authorList>
            <person name="Patra A.K."/>
            <person name="Ho P.T."/>
            <person name="Jun S."/>
            <person name="Lee S.J."/>
            <person name="Kim Y."/>
            <person name="Won Y.J."/>
        </authorList>
    </citation>
    <scope>NUCLEOTIDE SEQUENCE [LARGE SCALE GENOMIC DNA]</scope>
    <source>
        <strain evidence="6">Wonlab-2016</strain>
    </source>
</reference>
<accession>A0ABD0KVT0</accession>
<evidence type="ECO:0000256" key="3">
    <source>
        <dbReference type="ARBA" id="ARBA00022741"/>
    </source>
</evidence>
<evidence type="ECO:0008006" key="8">
    <source>
        <dbReference type="Google" id="ProtNLM"/>
    </source>
</evidence>
<protein>
    <recommendedName>
        <fullName evidence="8">Aminoglycoside phosphotransferase domain-containing protein</fullName>
    </recommendedName>
</protein>
<comment type="caution">
    <text evidence="6">The sequence shown here is derived from an EMBL/GenBank/DDBJ whole genome shotgun (WGS) entry which is preliminary data.</text>
</comment>
<dbReference type="PANTHER" id="PTHR34273">
    <property type="entry name" value="METHYLTHIORIBOSE KINASE"/>
    <property type="match status" value="1"/>
</dbReference>
<evidence type="ECO:0000256" key="4">
    <source>
        <dbReference type="ARBA" id="ARBA00022777"/>
    </source>
</evidence>
<dbReference type="EMBL" id="JACVVK020000117">
    <property type="protein sequence ID" value="KAK7491285.1"/>
    <property type="molecule type" value="Genomic_DNA"/>
</dbReference>
<evidence type="ECO:0000313" key="6">
    <source>
        <dbReference type="EMBL" id="KAK7491285.1"/>
    </source>
</evidence>
<evidence type="ECO:0000256" key="2">
    <source>
        <dbReference type="ARBA" id="ARBA00022679"/>
    </source>
</evidence>
<keyword evidence="3" id="KW-0547">Nucleotide-binding</keyword>
<keyword evidence="2" id="KW-0808">Transferase</keyword>
<dbReference type="PANTHER" id="PTHR34273:SF2">
    <property type="entry name" value="METHYLTHIORIBOSE KINASE"/>
    <property type="match status" value="1"/>
</dbReference>
<keyword evidence="4" id="KW-0418">Kinase</keyword>
<evidence type="ECO:0000313" key="7">
    <source>
        <dbReference type="Proteomes" id="UP001519460"/>
    </source>
</evidence>
<evidence type="ECO:0000256" key="5">
    <source>
        <dbReference type="ARBA" id="ARBA00022840"/>
    </source>
</evidence>